<accession>A0A937F4F8</accession>
<feature type="coiled-coil region" evidence="1">
    <location>
        <begin position="157"/>
        <end position="187"/>
    </location>
</feature>
<name>A0A937F4F8_9BACT</name>
<reference evidence="3" key="1">
    <citation type="submission" date="2021-01" db="EMBL/GenBank/DDBJ databases">
        <title>Fulvivirga kasyanovii gen. nov., sp nov., a novel member of the phylum Bacteroidetes isolated from seawater in a mussel farm.</title>
        <authorList>
            <person name="Zhao L.-H."/>
            <person name="Wang Z.-J."/>
        </authorList>
    </citation>
    <scope>NUCLEOTIDE SEQUENCE</scope>
    <source>
        <strain evidence="3">2943</strain>
    </source>
</reference>
<feature type="transmembrane region" description="Helical" evidence="2">
    <location>
        <begin position="29"/>
        <end position="47"/>
    </location>
</feature>
<evidence type="ECO:0000313" key="3">
    <source>
        <dbReference type="EMBL" id="MBL3654826.1"/>
    </source>
</evidence>
<dbReference type="Proteomes" id="UP000659388">
    <property type="component" value="Unassembled WGS sequence"/>
</dbReference>
<keyword evidence="2" id="KW-0812">Transmembrane</keyword>
<keyword evidence="2" id="KW-1133">Transmembrane helix</keyword>
<organism evidence="3 4">
    <name type="scientific">Fulvivirga sediminis</name>
    <dbReference type="NCBI Taxonomy" id="2803949"/>
    <lineage>
        <taxon>Bacteria</taxon>
        <taxon>Pseudomonadati</taxon>
        <taxon>Bacteroidota</taxon>
        <taxon>Cytophagia</taxon>
        <taxon>Cytophagales</taxon>
        <taxon>Fulvivirgaceae</taxon>
        <taxon>Fulvivirga</taxon>
    </lineage>
</organism>
<dbReference type="EMBL" id="JAESIY010000001">
    <property type="protein sequence ID" value="MBL3654826.1"/>
    <property type="molecule type" value="Genomic_DNA"/>
</dbReference>
<dbReference type="AlphaFoldDB" id="A0A937F4F8"/>
<sequence length="282" mass="31519">MPKNTASTDEIDLGELLVKIKHALLTNKLIIFVLALVGLSIGIFEFYSKPKVYQSEMLIYSEVLEEPLIETIGDNLDKLVSEGNYITLASKLGLPDSISTSITSIEISVNEGQDRKKEEDEERGLFFTITVDANGDKNWTTINEGIINFLRNNSYINKRLKLKNENLKNLTSRLNDEVSQIDSLKSSLNGIGGSQNDLTILSPSSVYETLIELYKDLLKTNTDLQLSEGVEVIDIITYNKPVSAGLVKMSLIGLGIGFLVSLFFIFFIEVSKYIRKYESSLK</sequence>
<comment type="caution">
    <text evidence="3">The sequence shown here is derived from an EMBL/GenBank/DDBJ whole genome shotgun (WGS) entry which is preliminary data.</text>
</comment>
<dbReference type="RefSeq" id="WP_202241946.1">
    <property type="nucleotide sequence ID" value="NZ_JAESIY010000001.1"/>
</dbReference>
<keyword evidence="2" id="KW-0472">Membrane</keyword>
<gene>
    <name evidence="3" type="ORF">JL102_01690</name>
</gene>
<feature type="transmembrane region" description="Helical" evidence="2">
    <location>
        <begin position="249"/>
        <end position="268"/>
    </location>
</feature>
<proteinExistence type="predicted"/>
<protein>
    <recommendedName>
        <fullName evidence="5">Polysaccharide chain length determinant N-terminal domain-containing protein</fullName>
    </recommendedName>
</protein>
<evidence type="ECO:0000256" key="2">
    <source>
        <dbReference type="SAM" id="Phobius"/>
    </source>
</evidence>
<keyword evidence="1" id="KW-0175">Coiled coil</keyword>
<evidence type="ECO:0000256" key="1">
    <source>
        <dbReference type="SAM" id="Coils"/>
    </source>
</evidence>
<evidence type="ECO:0008006" key="5">
    <source>
        <dbReference type="Google" id="ProtNLM"/>
    </source>
</evidence>
<evidence type="ECO:0000313" key="4">
    <source>
        <dbReference type="Proteomes" id="UP000659388"/>
    </source>
</evidence>
<keyword evidence="4" id="KW-1185">Reference proteome</keyword>